<comment type="similarity">
    <text evidence="1 3">Belongs to the heparin-binding growth factors family.</text>
</comment>
<gene>
    <name evidence="4" type="primary">FGF22</name>
</gene>
<dbReference type="PANTHER" id="PTHR11486">
    <property type="entry name" value="FIBROBLAST GROWTH FACTOR"/>
    <property type="match status" value="1"/>
</dbReference>
<dbReference type="Gene3D" id="2.80.10.50">
    <property type="match status" value="1"/>
</dbReference>
<keyword evidence="5" id="KW-1185">Reference proteome</keyword>
<dbReference type="CTD" id="27006"/>
<dbReference type="SMART" id="SM00442">
    <property type="entry name" value="FGF"/>
    <property type="match status" value="1"/>
</dbReference>
<dbReference type="GeneID" id="114588594"/>
<evidence type="ECO:0000256" key="3">
    <source>
        <dbReference type="RuleBase" id="RU049442"/>
    </source>
</evidence>
<dbReference type="Ensembl" id="ENSPMRT00000033306.1">
    <property type="protein sequence ID" value="ENSPMRP00000031399.1"/>
    <property type="gene ID" value="ENSPMRG00000020360.1"/>
</dbReference>
<dbReference type="RefSeq" id="XP_028569830.1">
    <property type="nucleotide sequence ID" value="XM_028713997.1"/>
</dbReference>
<evidence type="ECO:0000256" key="2">
    <source>
        <dbReference type="ARBA" id="ARBA00023030"/>
    </source>
</evidence>
<protein>
    <recommendedName>
        <fullName evidence="3">Fibroblast growth factor</fullName>
        <shortName evidence="3">FGF</shortName>
    </recommendedName>
</protein>
<reference evidence="4 5" key="1">
    <citation type="journal article" date="2019" name="Proc. Natl. Acad. Sci. U.S.A.">
        <title>Regulatory changes in pterin and carotenoid genes underlie balanced color polymorphisms in the wall lizard.</title>
        <authorList>
            <person name="Andrade P."/>
            <person name="Pinho C."/>
            <person name="Perez I de Lanuza G."/>
            <person name="Afonso S."/>
            <person name="Brejcha J."/>
            <person name="Rubin C.J."/>
            <person name="Wallerman O."/>
            <person name="Pereira P."/>
            <person name="Sabatino S.J."/>
            <person name="Bellati A."/>
            <person name="Pellitteri-Rosa D."/>
            <person name="Bosakova Z."/>
            <person name="Bunikis I."/>
            <person name="Carretero M.A."/>
            <person name="Feiner N."/>
            <person name="Marsik P."/>
            <person name="Pauperio F."/>
            <person name="Salvi D."/>
            <person name="Soler L."/>
            <person name="While G.M."/>
            <person name="Uller T."/>
            <person name="Font E."/>
            <person name="Andersson L."/>
            <person name="Carneiro M."/>
        </authorList>
    </citation>
    <scope>NUCLEOTIDE SEQUENCE</scope>
</reference>
<dbReference type="PRINTS" id="PR00263">
    <property type="entry name" value="HBGFFGF"/>
</dbReference>
<dbReference type="Pfam" id="PF00167">
    <property type="entry name" value="FGF"/>
    <property type="match status" value="1"/>
</dbReference>
<proteinExistence type="inferred from homology"/>
<keyword evidence="3" id="KW-0732">Signal</keyword>
<dbReference type="PRINTS" id="PR00262">
    <property type="entry name" value="IL1HBGF"/>
</dbReference>
<dbReference type="GO" id="GO:0008083">
    <property type="term" value="F:growth factor activity"/>
    <property type="evidence" value="ECO:0007669"/>
    <property type="project" value="UniProtKB-KW"/>
</dbReference>
<dbReference type="GeneTree" id="ENSGT00940000161721"/>
<accession>A0A670K6Y8</accession>
<dbReference type="OrthoDB" id="10008525at2759"/>
<dbReference type="Proteomes" id="UP000472272">
    <property type="component" value="Chromosome 18"/>
</dbReference>
<organism evidence="4 5">
    <name type="scientific">Podarcis muralis</name>
    <name type="common">Wall lizard</name>
    <name type="synonym">Lacerta muralis</name>
    <dbReference type="NCBI Taxonomy" id="64176"/>
    <lineage>
        <taxon>Eukaryota</taxon>
        <taxon>Metazoa</taxon>
        <taxon>Chordata</taxon>
        <taxon>Craniata</taxon>
        <taxon>Vertebrata</taxon>
        <taxon>Euteleostomi</taxon>
        <taxon>Lepidosauria</taxon>
        <taxon>Squamata</taxon>
        <taxon>Bifurcata</taxon>
        <taxon>Unidentata</taxon>
        <taxon>Episquamata</taxon>
        <taxon>Laterata</taxon>
        <taxon>Lacertibaenia</taxon>
        <taxon>Lacertidae</taxon>
        <taxon>Podarcis</taxon>
    </lineage>
</organism>
<dbReference type="FunFam" id="2.80.10.50:FF:000004">
    <property type="entry name" value="Fibroblast growth factor"/>
    <property type="match status" value="1"/>
</dbReference>
<name>A0A670K6Y8_PODMU</name>
<dbReference type="CDD" id="cd23321">
    <property type="entry name" value="beta-trefoil_FGF22"/>
    <property type="match status" value="1"/>
</dbReference>
<dbReference type="InterPro" id="IPR002209">
    <property type="entry name" value="Fibroblast_GF_fam"/>
</dbReference>
<evidence type="ECO:0000313" key="5">
    <source>
        <dbReference type="Proteomes" id="UP000472272"/>
    </source>
</evidence>
<keyword evidence="2" id="KW-0339">Growth factor</keyword>
<reference evidence="4" key="3">
    <citation type="submission" date="2025-09" db="UniProtKB">
        <authorList>
            <consortium name="Ensembl"/>
        </authorList>
    </citation>
    <scope>IDENTIFICATION</scope>
</reference>
<dbReference type="AlphaFoldDB" id="A0A670K6Y8"/>
<dbReference type="KEGG" id="pmua:114588594"/>
<feature type="chain" id="PRO_5025715497" description="Fibroblast growth factor" evidence="3">
    <location>
        <begin position="28"/>
        <end position="188"/>
    </location>
</feature>
<dbReference type="SUPFAM" id="SSF50353">
    <property type="entry name" value="Cytokine"/>
    <property type="match status" value="1"/>
</dbReference>
<dbReference type="InterPro" id="IPR008996">
    <property type="entry name" value="IL1/FGF"/>
</dbReference>
<dbReference type="OMA" id="CRWTPSV"/>
<sequence length="188" mass="21317">MGRQDPPTAHAAWCFLLLVWLANSALGHGDTALQPHGGYWWPRGGRLARSYPHLQGDARRRRLYSSTHYFLRIGGDGKVDGTRRVECPDNIVEIRSVRAGIVAIRSVHSGFYLAMNRKGKLYGTKAYTPSCNFVERIEENGYNTYASWLWNHEGRPMFLSLNAKGIPRKGPKTRRQHLSAHFLPMLVS</sequence>
<evidence type="ECO:0000256" key="1">
    <source>
        <dbReference type="ARBA" id="ARBA00007936"/>
    </source>
</evidence>
<reference evidence="4" key="2">
    <citation type="submission" date="2025-08" db="UniProtKB">
        <authorList>
            <consortium name="Ensembl"/>
        </authorList>
    </citation>
    <scope>IDENTIFICATION</scope>
</reference>
<evidence type="ECO:0000313" key="4">
    <source>
        <dbReference type="Ensembl" id="ENSPMRP00000031399.1"/>
    </source>
</evidence>
<feature type="signal peptide" evidence="3">
    <location>
        <begin position="1"/>
        <end position="27"/>
    </location>
</feature>